<dbReference type="PANTHER" id="PTHR13847:SF289">
    <property type="entry name" value="GLYCINE OXIDASE"/>
    <property type="match status" value="1"/>
</dbReference>
<dbReference type="EMBL" id="PXYV01000018">
    <property type="protein sequence ID" value="PSR22382.1"/>
    <property type="molecule type" value="Genomic_DNA"/>
</dbReference>
<organism evidence="3 4">
    <name type="scientific">Sulfobacillus acidophilus</name>
    <dbReference type="NCBI Taxonomy" id="53633"/>
    <lineage>
        <taxon>Bacteria</taxon>
        <taxon>Bacillati</taxon>
        <taxon>Bacillota</taxon>
        <taxon>Clostridia</taxon>
        <taxon>Eubacteriales</taxon>
        <taxon>Clostridiales Family XVII. Incertae Sedis</taxon>
        <taxon>Sulfobacillus</taxon>
    </lineage>
</organism>
<reference evidence="3 4" key="1">
    <citation type="journal article" date="2014" name="BMC Genomics">
        <title>Comparison of environmental and isolate Sulfobacillus genomes reveals diverse carbon, sulfur, nitrogen, and hydrogen metabolisms.</title>
        <authorList>
            <person name="Justice N.B."/>
            <person name="Norman A."/>
            <person name="Brown C.T."/>
            <person name="Singh A."/>
            <person name="Thomas B.C."/>
            <person name="Banfield J.F."/>
        </authorList>
    </citation>
    <scope>NUCLEOTIDE SEQUENCE [LARGE SCALE GENOMIC DNA]</scope>
    <source>
        <strain evidence="3">AMDSBA3</strain>
    </source>
</reference>
<dbReference type="InterPro" id="IPR036188">
    <property type="entry name" value="FAD/NAD-bd_sf"/>
</dbReference>
<evidence type="ECO:0000256" key="1">
    <source>
        <dbReference type="ARBA" id="ARBA00023002"/>
    </source>
</evidence>
<comment type="caution">
    <text evidence="3">The sequence shown here is derived from an EMBL/GenBank/DDBJ whole genome shotgun (WGS) entry which is preliminary data.</text>
</comment>
<dbReference type="AlphaFoldDB" id="A0A2T2WJH4"/>
<name>A0A2T2WJH4_9FIRM</name>
<dbReference type="SUPFAM" id="SSF54373">
    <property type="entry name" value="FAD-linked reductases, C-terminal domain"/>
    <property type="match status" value="1"/>
</dbReference>
<accession>A0A2T2WJH4</accession>
<evidence type="ECO:0000313" key="4">
    <source>
        <dbReference type="Proteomes" id="UP000241848"/>
    </source>
</evidence>
<dbReference type="Gene3D" id="3.50.50.60">
    <property type="entry name" value="FAD/NAD(P)-binding domain"/>
    <property type="match status" value="1"/>
</dbReference>
<evidence type="ECO:0000259" key="2">
    <source>
        <dbReference type="Pfam" id="PF01266"/>
    </source>
</evidence>
<dbReference type="SUPFAM" id="SSF51971">
    <property type="entry name" value="Nucleotide-binding domain"/>
    <property type="match status" value="1"/>
</dbReference>
<proteinExistence type="predicted"/>
<dbReference type="InterPro" id="IPR006076">
    <property type="entry name" value="FAD-dep_OxRdtase"/>
</dbReference>
<sequence>MQSEDWYAIPRDDGSLVIGSTWEENVSRAEATWSGVQQIGERVFPWFPALREAAWLNAWAGIRPVSGDELPYIGPLTNLPGLWVATGHGPIGVMLAPWTAHVIASFAKGHHDPQWEQFSPARAVTPRA</sequence>
<dbReference type="Pfam" id="PF01266">
    <property type="entry name" value="DAO"/>
    <property type="match status" value="1"/>
</dbReference>
<protein>
    <recommendedName>
        <fullName evidence="2">FAD dependent oxidoreductase domain-containing protein</fullName>
    </recommendedName>
</protein>
<dbReference type="GO" id="GO:0005737">
    <property type="term" value="C:cytoplasm"/>
    <property type="evidence" value="ECO:0007669"/>
    <property type="project" value="TreeGrafter"/>
</dbReference>
<dbReference type="Proteomes" id="UP000241848">
    <property type="component" value="Unassembled WGS sequence"/>
</dbReference>
<feature type="domain" description="FAD dependent oxidoreductase" evidence="2">
    <location>
        <begin position="3"/>
        <end position="104"/>
    </location>
</feature>
<dbReference type="GO" id="GO:0016491">
    <property type="term" value="F:oxidoreductase activity"/>
    <property type="evidence" value="ECO:0007669"/>
    <property type="project" value="UniProtKB-KW"/>
</dbReference>
<dbReference type="Gene3D" id="3.30.9.10">
    <property type="entry name" value="D-Amino Acid Oxidase, subunit A, domain 2"/>
    <property type="match status" value="1"/>
</dbReference>
<keyword evidence="1" id="KW-0560">Oxidoreductase</keyword>
<dbReference type="PANTHER" id="PTHR13847">
    <property type="entry name" value="SARCOSINE DEHYDROGENASE-RELATED"/>
    <property type="match status" value="1"/>
</dbReference>
<gene>
    <name evidence="3" type="ORF">C7B45_07145</name>
</gene>
<evidence type="ECO:0000313" key="3">
    <source>
        <dbReference type="EMBL" id="PSR22382.1"/>
    </source>
</evidence>